<accession>A0AAU9UH69</accession>
<dbReference type="Gene3D" id="3.30.420.10">
    <property type="entry name" value="Ribonuclease H-like superfamily/Ribonuclease H"/>
    <property type="match status" value="1"/>
</dbReference>
<reference evidence="1" key="1">
    <citation type="submission" date="2022-03" db="EMBL/GenBank/DDBJ databases">
        <authorList>
            <person name="Tunstrom K."/>
        </authorList>
    </citation>
    <scope>NUCLEOTIDE SEQUENCE</scope>
</reference>
<dbReference type="InterPro" id="IPR036397">
    <property type="entry name" value="RNaseH_sf"/>
</dbReference>
<dbReference type="InterPro" id="IPR052709">
    <property type="entry name" value="Transposase-MT_Hybrid"/>
</dbReference>
<evidence type="ECO:0000313" key="1">
    <source>
        <dbReference type="EMBL" id="CAH2097221.1"/>
    </source>
</evidence>
<sequence>MLAVDLTQFDRGSKNGSRQFQRRSIKFGVNIITGDATWIYCYDPKTKQQSSVWVFRGEPKSTKAVRVNSASKRMIASFFNKTGHVATVALENRRTVNSDWYTTICLPEVIDELRDDLAPRQC</sequence>
<keyword evidence="2" id="KW-1185">Reference proteome</keyword>
<evidence type="ECO:0000313" key="2">
    <source>
        <dbReference type="Proteomes" id="UP001153954"/>
    </source>
</evidence>
<gene>
    <name evidence="1" type="ORF">EEDITHA_LOCUS12472</name>
</gene>
<comment type="caution">
    <text evidence="1">The sequence shown here is derived from an EMBL/GenBank/DDBJ whole genome shotgun (WGS) entry which is preliminary data.</text>
</comment>
<dbReference type="PANTHER" id="PTHR46060">
    <property type="entry name" value="MARINER MOS1 TRANSPOSASE-LIKE PROTEIN"/>
    <property type="match status" value="1"/>
</dbReference>
<evidence type="ECO:0008006" key="3">
    <source>
        <dbReference type="Google" id="ProtNLM"/>
    </source>
</evidence>
<dbReference type="Proteomes" id="UP001153954">
    <property type="component" value="Unassembled WGS sequence"/>
</dbReference>
<organism evidence="1 2">
    <name type="scientific">Euphydryas editha</name>
    <name type="common">Edith's checkerspot</name>
    <dbReference type="NCBI Taxonomy" id="104508"/>
    <lineage>
        <taxon>Eukaryota</taxon>
        <taxon>Metazoa</taxon>
        <taxon>Ecdysozoa</taxon>
        <taxon>Arthropoda</taxon>
        <taxon>Hexapoda</taxon>
        <taxon>Insecta</taxon>
        <taxon>Pterygota</taxon>
        <taxon>Neoptera</taxon>
        <taxon>Endopterygota</taxon>
        <taxon>Lepidoptera</taxon>
        <taxon>Glossata</taxon>
        <taxon>Ditrysia</taxon>
        <taxon>Papilionoidea</taxon>
        <taxon>Nymphalidae</taxon>
        <taxon>Nymphalinae</taxon>
        <taxon>Euphydryas</taxon>
    </lineage>
</organism>
<name>A0AAU9UH69_EUPED</name>
<dbReference type="Pfam" id="PF01359">
    <property type="entry name" value="Transposase_1"/>
    <property type="match status" value="1"/>
</dbReference>
<dbReference type="PANTHER" id="PTHR46060:SF1">
    <property type="entry name" value="MARINER MOS1 TRANSPOSASE-LIKE PROTEIN"/>
    <property type="match status" value="1"/>
</dbReference>
<proteinExistence type="predicted"/>
<dbReference type="EMBL" id="CAKOGL010000017">
    <property type="protein sequence ID" value="CAH2097221.1"/>
    <property type="molecule type" value="Genomic_DNA"/>
</dbReference>
<protein>
    <recommendedName>
        <fullName evidence="3">Transposase</fullName>
    </recommendedName>
</protein>
<dbReference type="InterPro" id="IPR001888">
    <property type="entry name" value="Transposase_1"/>
</dbReference>
<dbReference type="AlphaFoldDB" id="A0AAU9UH69"/>
<dbReference type="GO" id="GO:0003676">
    <property type="term" value="F:nucleic acid binding"/>
    <property type="evidence" value="ECO:0007669"/>
    <property type="project" value="InterPro"/>
</dbReference>